<organism evidence="8 9">
    <name type="scientific">Entamoeba invadens IP1</name>
    <dbReference type="NCBI Taxonomy" id="370355"/>
    <lineage>
        <taxon>Eukaryota</taxon>
        <taxon>Amoebozoa</taxon>
        <taxon>Evosea</taxon>
        <taxon>Archamoebae</taxon>
        <taxon>Mastigamoebida</taxon>
        <taxon>Entamoebidae</taxon>
        <taxon>Entamoeba</taxon>
    </lineage>
</organism>
<dbReference type="EC" id="3.6.5.2" evidence="4"/>
<dbReference type="PROSITE" id="PS51419">
    <property type="entry name" value="RAB"/>
    <property type="match status" value="1"/>
</dbReference>
<dbReference type="PANTHER" id="PTHR45704">
    <property type="entry name" value="RAS-LIKE FAMILY MEMBER 11"/>
    <property type="match status" value="1"/>
</dbReference>
<evidence type="ECO:0000256" key="2">
    <source>
        <dbReference type="ARBA" id="ARBA00008344"/>
    </source>
</evidence>
<reference evidence="8 9" key="1">
    <citation type="submission" date="2012-10" db="EMBL/GenBank/DDBJ databases">
        <authorList>
            <person name="Zafar N."/>
            <person name="Inman J."/>
            <person name="Hall N."/>
            <person name="Lorenzi H."/>
            <person name="Caler E."/>
        </authorList>
    </citation>
    <scope>NUCLEOTIDE SEQUENCE [LARGE SCALE GENOMIC DNA]</scope>
    <source>
        <strain evidence="8 9">IP1</strain>
    </source>
</reference>
<evidence type="ECO:0000256" key="1">
    <source>
        <dbReference type="ARBA" id="ARBA00006270"/>
    </source>
</evidence>
<evidence type="ECO:0000256" key="7">
    <source>
        <dbReference type="ARBA" id="ARBA00048098"/>
    </source>
</evidence>
<accession>A0A0A1U682</accession>
<evidence type="ECO:0000313" key="9">
    <source>
        <dbReference type="Proteomes" id="UP000014680"/>
    </source>
</evidence>
<evidence type="ECO:0000256" key="3">
    <source>
        <dbReference type="ARBA" id="ARBA00010142"/>
    </source>
</evidence>
<dbReference type="EMBL" id="KB206559">
    <property type="protein sequence ID" value="ELP89899.1"/>
    <property type="molecule type" value="Genomic_DNA"/>
</dbReference>
<dbReference type="AlphaFoldDB" id="A0A0A1U682"/>
<proteinExistence type="inferred from homology"/>
<comment type="similarity">
    <text evidence="3">Belongs to the small GTPase superfamily. Rho family.</text>
</comment>
<keyword evidence="6" id="KW-0547">Nucleotide-binding</keyword>
<dbReference type="FunFam" id="3.40.50.300:FF:001447">
    <property type="entry name" value="Ras-related protein Rab-1B"/>
    <property type="match status" value="1"/>
</dbReference>
<dbReference type="OMA" id="QANCILY"/>
<comment type="similarity">
    <text evidence="1">Belongs to the small GTPase superfamily. Rab family.</text>
</comment>
<comment type="similarity">
    <text evidence="2">Belongs to the small GTPase superfamily. Ras family.</text>
</comment>
<dbReference type="Pfam" id="PF00071">
    <property type="entry name" value="Ras"/>
    <property type="match status" value="1"/>
</dbReference>
<keyword evidence="6" id="KW-0342">GTP-binding</keyword>
<dbReference type="NCBIfam" id="TIGR00231">
    <property type="entry name" value="small_GTP"/>
    <property type="match status" value="1"/>
</dbReference>
<dbReference type="InterPro" id="IPR027417">
    <property type="entry name" value="P-loop_NTPase"/>
</dbReference>
<protein>
    <recommendedName>
        <fullName evidence="4">small monomeric GTPase</fullName>
        <ecNumber evidence="4">3.6.5.2</ecNumber>
    </recommendedName>
</protein>
<dbReference type="SMART" id="SM00173">
    <property type="entry name" value="RAS"/>
    <property type="match status" value="1"/>
</dbReference>
<dbReference type="InterPro" id="IPR005225">
    <property type="entry name" value="Small_GTP-bd"/>
</dbReference>
<dbReference type="Gene3D" id="3.40.50.300">
    <property type="entry name" value="P-loop containing nucleotide triphosphate hydrolases"/>
    <property type="match status" value="1"/>
</dbReference>
<dbReference type="PROSITE" id="PS51420">
    <property type="entry name" value="RHO"/>
    <property type="match status" value="1"/>
</dbReference>
<dbReference type="KEGG" id="eiv:EIN_472770"/>
<dbReference type="GeneID" id="14888892"/>
<dbReference type="VEuPathDB" id="AmoebaDB:EIN_472770"/>
<dbReference type="GO" id="GO:0005525">
    <property type="term" value="F:GTP binding"/>
    <property type="evidence" value="ECO:0007669"/>
    <property type="project" value="UniProtKB-KW"/>
</dbReference>
<dbReference type="PRINTS" id="PR00449">
    <property type="entry name" value="RASTRNSFRMNG"/>
</dbReference>
<dbReference type="OrthoDB" id="63533at2759"/>
<evidence type="ECO:0000313" key="8">
    <source>
        <dbReference type="EMBL" id="ELP89899.1"/>
    </source>
</evidence>
<dbReference type="InterPro" id="IPR001806">
    <property type="entry name" value="Small_GTPase"/>
</dbReference>
<dbReference type="SUPFAM" id="SSF52540">
    <property type="entry name" value="P-loop containing nucleoside triphosphate hydrolases"/>
    <property type="match status" value="1"/>
</dbReference>
<dbReference type="SMART" id="SM00175">
    <property type="entry name" value="RAB"/>
    <property type="match status" value="1"/>
</dbReference>
<dbReference type="PROSITE" id="PS51421">
    <property type="entry name" value="RAS"/>
    <property type="match status" value="1"/>
</dbReference>
<dbReference type="InterPro" id="IPR051065">
    <property type="entry name" value="Ras-related_GTPase"/>
</dbReference>
<keyword evidence="9" id="KW-1185">Reference proteome</keyword>
<evidence type="ECO:0000256" key="4">
    <source>
        <dbReference type="ARBA" id="ARBA00011984"/>
    </source>
</evidence>
<keyword evidence="5" id="KW-0378">Hydrolase</keyword>
<evidence type="ECO:0000256" key="5">
    <source>
        <dbReference type="ARBA" id="ARBA00022801"/>
    </source>
</evidence>
<dbReference type="Proteomes" id="UP000014680">
    <property type="component" value="Unassembled WGS sequence"/>
</dbReference>
<sequence>MTETKIMLLGCNNVGKTSIVTRFVCNKFTKVYEPTLDEPEIISVTVDGDIYLLELLDVANCEELSAYREHNIHISDGFIVVYSITNSSSFYQVTHFIETIYRIFDKESSERIPMVLCGNKCDMECNRIVTTKEGRKLAEELNILFYEVSAKNNINIKEVVNDLLREVNKHKNDVNTTKLHCDTNKYKNKSLNNIIFYILFKRKSSITFKTNMSGRFKCEQFNKSTIYQANCILY</sequence>
<comment type="catalytic activity">
    <reaction evidence="7">
        <text>GTP + H2O = GDP + phosphate + H(+)</text>
        <dbReference type="Rhea" id="RHEA:19669"/>
        <dbReference type="ChEBI" id="CHEBI:15377"/>
        <dbReference type="ChEBI" id="CHEBI:15378"/>
        <dbReference type="ChEBI" id="CHEBI:37565"/>
        <dbReference type="ChEBI" id="CHEBI:43474"/>
        <dbReference type="ChEBI" id="CHEBI:58189"/>
        <dbReference type="EC" id="3.6.5.2"/>
    </reaction>
</comment>
<dbReference type="GO" id="GO:0003925">
    <property type="term" value="F:G protein activity"/>
    <property type="evidence" value="ECO:0007669"/>
    <property type="project" value="UniProtKB-EC"/>
</dbReference>
<dbReference type="SMART" id="SM00174">
    <property type="entry name" value="RHO"/>
    <property type="match status" value="1"/>
</dbReference>
<evidence type="ECO:0000256" key="6">
    <source>
        <dbReference type="ARBA" id="ARBA00023134"/>
    </source>
</evidence>
<gene>
    <name evidence="8" type="ORF">EIN_472770</name>
</gene>
<name>A0A0A1U682_ENTIV</name>
<dbReference type="RefSeq" id="XP_004256670.1">
    <property type="nucleotide sequence ID" value="XM_004256622.1"/>
</dbReference>